<dbReference type="AlphaFoldDB" id="A0A923G243"/>
<gene>
    <name evidence="2" type="ORF">HU737_004510</name>
    <name evidence="1" type="ORF">HU737_17540</name>
    <name evidence="3" type="ORF">KW869_08845</name>
</gene>
<dbReference type="EMBL" id="JABWRE010000013">
    <property type="protein sequence ID" value="MBC3442497.1"/>
    <property type="molecule type" value="Genomic_DNA"/>
</dbReference>
<proteinExistence type="predicted"/>
<comment type="caution">
    <text evidence="1">The sequence shown here is derived from an EMBL/GenBank/DDBJ whole genome shotgun (WGS) entry which is preliminary data.</text>
</comment>
<dbReference type="RefSeq" id="WP_186556040.1">
    <property type="nucleotide sequence ID" value="NZ_JABWRE020000001.1"/>
</dbReference>
<dbReference type="Proteomes" id="UP000599879">
    <property type="component" value="Unassembled WGS sequence"/>
</dbReference>
<sequence>MKFTPYKRDLLHRASQGKIIVNHLEKKLEKLLIPTQAHKNLIDLAKTDKIIGILNEMKVIECTERKFTCINECFSFVASEVSGRNCYILIDDDWKYCGALHIDPEVRLNTEFNFDENNSDEIRFIFCDLTTQITIDYFQDTTNPPYECTLKRYTPIYSTYLIT</sequence>
<reference evidence="2" key="4">
    <citation type="submission" date="2021-06" db="EMBL/GenBank/DDBJ databases">
        <title>Updating the genus Pseudomonas: Description of 43 new species and partition of the Pseudomonas putida group.</title>
        <authorList>
            <person name="Girard L."/>
            <person name="Lood C."/>
            <person name="Vandamme P."/>
            <person name="Rokni-Zadeh H."/>
            <person name="Van Noort V."/>
            <person name="Hofte M."/>
            <person name="Lavigne R."/>
            <person name="De Mot R."/>
        </authorList>
    </citation>
    <scope>NUCLEOTIDE SEQUENCE</scope>
    <source>
        <strain evidence="2">SWRI10</strain>
    </source>
</reference>
<protein>
    <submittedName>
        <fullName evidence="1">Uncharacterized protein</fullName>
    </submittedName>
</protein>
<accession>A0A923G243</accession>
<reference evidence="1" key="2">
    <citation type="journal article" date="2020" name="Microorganisms">
        <title>Reliable Identification of Environmental Pseudomonas Isolates Using the rpoD Gene.</title>
        <authorList>
            <consortium name="The Broad Institute Genome Sequencing Platform"/>
            <person name="Girard L."/>
            <person name="Lood C."/>
            <person name="Rokni-Zadeh H."/>
            <person name="van Noort V."/>
            <person name="Lavigne R."/>
            <person name="De Mot R."/>
        </authorList>
    </citation>
    <scope>NUCLEOTIDE SEQUENCE</scope>
    <source>
        <strain evidence="1">SWRI10</strain>
    </source>
</reference>
<evidence type="ECO:0000313" key="1">
    <source>
        <dbReference type="EMBL" id="MBC3442497.1"/>
    </source>
</evidence>
<evidence type="ECO:0000313" key="4">
    <source>
        <dbReference type="Proteomes" id="UP001621534"/>
    </source>
</evidence>
<evidence type="ECO:0000313" key="3">
    <source>
        <dbReference type="EMBL" id="MFK5733638.1"/>
    </source>
</evidence>
<evidence type="ECO:0000313" key="2">
    <source>
        <dbReference type="EMBL" id="MBV4535237.1"/>
    </source>
</evidence>
<organism evidence="1">
    <name type="scientific">Pseudomonas urmiensis</name>
    <dbReference type="NCBI Taxonomy" id="2745493"/>
    <lineage>
        <taxon>Bacteria</taxon>
        <taxon>Pseudomonadati</taxon>
        <taxon>Pseudomonadota</taxon>
        <taxon>Gammaproteobacteria</taxon>
        <taxon>Pseudomonadales</taxon>
        <taxon>Pseudomonadaceae</taxon>
        <taxon>Pseudomonas</taxon>
    </lineage>
</organism>
<dbReference type="Proteomes" id="UP001621534">
    <property type="component" value="Unassembled WGS sequence"/>
</dbReference>
<name>A0A923G243_9PSED</name>
<dbReference type="EMBL" id="JABWRE020000001">
    <property type="protein sequence ID" value="MBV4535237.1"/>
    <property type="molecule type" value="Genomic_DNA"/>
</dbReference>
<dbReference type="EMBL" id="JAHWXS010000008">
    <property type="protein sequence ID" value="MFK5733638.1"/>
    <property type="molecule type" value="Genomic_DNA"/>
</dbReference>
<reference evidence="3 4" key="1">
    <citation type="journal article" date="2012" name="Plant Soil">
        <title>Screening of plant growth-promoting traits in arsenic-resistant bacteria isolated from the rhizosphere of soybean plants from Argentinean agricultural soil.</title>
        <authorList>
            <person name="Wevar Oller A.L."/>
            <person name="Talano M.A."/>
            <person name="Agostini E."/>
        </authorList>
    </citation>
    <scope>NUCLEOTIDE SEQUENCE [LARGE SCALE GENOMIC DNA]</scope>
    <source>
        <strain evidence="3 4">AW4</strain>
    </source>
</reference>
<keyword evidence="4" id="KW-1185">Reference proteome</keyword>
<reference evidence="1" key="3">
    <citation type="submission" date="2020-07" db="EMBL/GenBank/DDBJ databases">
        <authorList>
            <person name="Lood C."/>
            <person name="Girard L."/>
        </authorList>
    </citation>
    <scope>NUCLEOTIDE SEQUENCE</scope>
    <source>
        <strain evidence="1">SWRI10</strain>
    </source>
</reference>
<reference evidence="3" key="5">
    <citation type="submission" date="2021-07" db="EMBL/GenBank/DDBJ databases">
        <authorList>
            <person name="Wevar Oller A.L."/>
            <person name="Talano M.A."/>
            <person name="Torres Tejerizo G.A."/>
            <person name="Agostini E."/>
        </authorList>
    </citation>
    <scope>NUCLEOTIDE SEQUENCE</scope>
    <source>
        <strain evidence="3">AW4</strain>
    </source>
</reference>